<evidence type="ECO:0000256" key="1">
    <source>
        <dbReference type="SAM" id="Phobius"/>
    </source>
</evidence>
<accession>A0A5C8NK95</accession>
<dbReference type="EMBL" id="VDUX01000002">
    <property type="protein sequence ID" value="TXL62189.1"/>
    <property type="molecule type" value="Genomic_DNA"/>
</dbReference>
<protein>
    <recommendedName>
        <fullName evidence="4">DUF4153 domain-containing protein</fullName>
    </recommendedName>
</protein>
<organism evidence="2 3">
    <name type="scientific">Aeromicrobium terrae</name>
    <dbReference type="NCBI Taxonomy" id="2498846"/>
    <lineage>
        <taxon>Bacteria</taxon>
        <taxon>Bacillati</taxon>
        <taxon>Actinomycetota</taxon>
        <taxon>Actinomycetes</taxon>
        <taxon>Propionibacteriales</taxon>
        <taxon>Nocardioidaceae</taxon>
        <taxon>Aeromicrobium</taxon>
    </lineage>
</organism>
<feature type="transmembrane region" description="Helical" evidence="1">
    <location>
        <begin position="424"/>
        <end position="442"/>
    </location>
</feature>
<comment type="caution">
    <text evidence="2">The sequence shown here is derived from an EMBL/GenBank/DDBJ whole genome shotgun (WGS) entry which is preliminary data.</text>
</comment>
<feature type="transmembrane region" description="Helical" evidence="1">
    <location>
        <begin position="316"/>
        <end position="337"/>
    </location>
</feature>
<sequence length="445" mass="47829">MTTDVETQISEWRQYVQAHPAIVEADVDEMEEHLREQIADLTETGLGEDEAFLIAVKRMGNLDAISHEFAREHSERLWKQLVLLPDESTTGGGRRTELWVALGLGVGAAISARLGIALLDEERAAANAGLLVLPFLAAFFVWKRQVPARVAGGIALGLAVLAVVVNVFPFDEGGSTQVLTVIHAPIVAWFLVGVAYVGGDWTSHRRRMDFVRFTGEWFVYYVLLALGGGVLVGLTVGAFSTLGHDPETVIGEWVIPFGAAGAVLVAAWLVEAKQAVVENIAPVLTRIFTPLSVLMLLAVLGAFVSDGSVLHVDRDLLILMALILVLVLGLLLYAISARDPRSPVDAFDWLQLALVVSAILVDAVVLVAMLSRIAEFGASANKVAALGLNLLLLGNLLRATVLGFGFTGGREPFGAVERWQTTYLPLYAAWAAAVVVVLPPAFGWE</sequence>
<feature type="transmembrane region" description="Helical" evidence="1">
    <location>
        <begin position="124"/>
        <end position="142"/>
    </location>
</feature>
<dbReference type="NCBIfam" id="NF038403">
    <property type="entry name" value="perm_prefix_1"/>
    <property type="match status" value="1"/>
</dbReference>
<feature type="transmembrane region" description="Helical" evidence="1">
    <location>
        <begin position="349"/>
        <end position="371"/>
    </location>
</feature>
<keyword evidence="1" id="KW-0472">Membrane</keyword>
<keyword evidence="3" id="KW-1185">Reference proteome</keyword>
<feature type="transmembrane region" description="Helical" evidence="1">
    <location>
        <begin position="253"/>
        <end position="271"/>
    </location>
</feature>
<evidence type="ECO:0000313" key="2">
    <source>
        <dbReference type="EMBL" id="TXL62189.1"/>
    </source>
</evidence>
<feature type="transmembrane region" description="Helical" evidence="1">
    <location>
        <begin position="98"/>
        <end position="118"/>
    </location>
</feature>
<feature type="transmembrane region" description="Helical" evidence="1">
    <location>
        <begin position="218"/>
        <end position="241"/>
    </location>
</feature>
<name>A0A5C8NK95_9ACTN</name>
<reference evidence="2 3" key="1">
    <citation type="submission" date="2019-06" db="EMBL/GenBank/DDBJ databases">
        <title>Aeromicrobium sp. nov., isolated from a maize field.</title>
        <authorList>
            <person name="Lin S.-Y."/>
            <person name="Tsai C.-F."/>
            <person name="Young C.-C."/>
        </authorList>
    </citation>
    <scope>NUCLEOTIDE SEQUENCE [LARGE SCALE GENOMIC DNA]</scope>
    <source>
        <strain evidence="2 3">CC-CFT486</strain>
    </source>
</reference>
<dbReference type="RefSeq" id="WP_147684635.1">
    <property type="nucleotide sequence ID" value="NZ_VDUX01000002.1"/>
</dbReference>
<feature type="transmembrane region" description="Helical" evidence="1">
    <location>
        <begin position="149"/>
        <end position="170"/>
    </location>
</feature>
<dbReference type="AlphaFoldDB" id="A0A5C8NK95"/>
<gene>
    <name evidence="2" type="ORF">FHP06_05675</name>
</gene>
<proteinExistence type="predicted"/>
<dbReference type="InterPro" id="IPR047928">
    <property type="entry name" value="Perm_prefix_1"/>
</dbReference>
<keyword evidence="1" id="KW-0812">Transmembrane</keyword>
<dbReference type="OrthoDB" id="637094at2"/>
<evidence type="ECO:0000313" key="3">
    <source>
        <dbReference type="Proteomes" id="UP000321571"/>
    </source>
</evidence>
<feature type="transmembrane region" description="Helical" evidence="1">
    <location>
        <begin position="283"/>
        <end position="304"/>
    </location>
</feature>
<evidence type="ECO:0008006" key="4">
    <source>
        <dbReference type="Google" id="ProtNLM"/>
    </source>
</evidence>
<feature type="transmembrane region" description="Helical" evidence="1">
    <location>
        <begin position="176"/>
        <end position="197"/>
    </location>
</feature>
<dbReference type="Proteomes" id="UP000321571">
    <property type="component" value="Unassembled WGS sequence"/>
</dbReference>
<keyword evidence="1" id="KW-1133">Transmembrane helix</keyword>
<feature type="transmembrane region" description="Helical" evidence="1">
    <location>
        <begin position="383"/>
        <end position="404"/>
    </location>
</feature>